<feature type="compositionally biased region" description="Basic and acidic residues" evidence="1">
    <location>
        <begin position="124"/>
        <end position="144"/>
    </location>
</feature>
<gene>
    <name evidence="4" type="ORF">MEUPH1_LOCUS19175</name>
</gene>
<dbReference type="AlphaFoldDB" id="A0AAV0X7L3"/>
<dbReference type="GO" id="GO:0046983">
    <property type="term" value="F:protein dimerization activity"/>
    <property type="evidence" value="ECO:0007669"/>
    <property type="project" value="InterPro"/>
</dbReference>
<dbReference type="EMBL" id="CARXXK010000003">
    <property type="protein sequence ID" value="CAI6364334.1"/>
    <property type="molecule type" value="Genomic_DNA"/>
</dbReference>
<evidence type="ECO:0000313" key="5">
    <source>
        <dbReference type="Proteomes" id="UP001160148"/>
    </source>
</evidence>
<protein>
    <recommendedName>
        <fullName evidence="6">Zinc finger MYM-type protein 1-like</fullName>
    </recommendedName>
</protein>
<organism evidence="4 5">
    <name type="scientific">Macrosiphum euphorbiae</name>
    <name type="common">potato aphid</name>
    <dbReference type="NCBI Taxonomy" id="13131"/>
    <lineage>
        <taxon>Eukaryota</taxon>
        <taxon>Metazoa</taxon>
        <taxon>Ecdysozoa</taxon>
        <taxon>Arthropoda</taxon>
        <taxon>Hexapoda</taxon>
        <taxon>Insecta</taxon>
        <taxon>Pterygota</taxon>
        <taxon>Neoptera</taxon>
        <taxon>Paraneoptera</taxon>
        <taxon>Hemiptera</taxon>
        <taxon>Sternorrhyncha</taxon>
        <taxon>Aphidomorpha</taxon>
        <taxon>Aphidoidea</taxon>
        <taxon>Aphididae</taxon>
        <taxon>Macrosiphini</taxon>
        <taxon>Macrosiphum</taxon>
    </lineage>
</organism>
<reference evidence="4 5" key="1">
    <citation type="submission" date="2023-01" db="EMBL/GenBank/DDBJ databases">
        <authorList>
            <person name="Whitehead M."/>
        </authorList>
    </citation>
    <scope>NUCLEOTIDE SEQUENCE [LARGE SCALE GENOMIC DNA]</scope>
</reference>
<dbReference type="PANTHER" id="PTHR45749">
    <property type="match status" value="1"/>
</dbReference>
<dbReference type="PANTHER" id="PTHR45749:SF21">
    <property type="entry name" value="DUF4371 DOMAIN-CONTAINING PROTEIN"/>
    <property type="match status" value="1"/>
</dbReference>
<dbReference type="InterPro" id="IPR012337">
    <property type="entry name" value="RNaseH-like_sf"/>
</dbReference>
<proteinExistence type="predicted"/>
<evidence type="ECO:0000313" key="4">
    <source>
        <dbReference type="EMBL" id="CAI6364334.1"/>
    </source>
</evidence>
<feature type="region of interest" description="Disordered" evidence="1">
    <location>
        <begin position="1"/>
        <end position="144"/>
    </location>
</feature>
<dbReference type="InterPro" id="IPR025398">
    <property type="entry name" value="DUF4371"/>
</dbReference>
<evidence type="ECO:0000259" key="2">
    <source>
        <dbReference type="Pfam" id="PF05699"/>
    </source>
</evidence>
<evidence type="ECO:0000259" key="3">
    <source>
        <dbReference type="Pfam" id="PF14291"/>
    </source>
</evidence>
<feature type="compositionally biased region" description="Basic and acidic residues" evidence="1">
    <location>
        <begin position="53"/>
        <end position="115"/>
    </location>
</feature>
<accession>A0AAV0X7L3</accession>
<dbReference type="SUPFAM" id="SSF53098">
    <property type="entry name" value="Ribonuclease H-like"/>
    <property type="match status" value="1"/>
</dbReference>
<feature type="domain" description="DUF4371" evidence="3">
    <location>
        <begin position="305"/>
        <end position="510"/>
    </location>
</feature>
<evidence type="ECO:0000256" key="1">
    <source>
        <dbReference type="SAM" id="MobiDB-lite"/>
    </source>
</evidence>
<dbReference type="InterPro" id="IPR008906">
    <property type="entry name" value="HATC_C_dom"/>
</dbReference>
<dbReference type="Proteomes" id="UP001160148">
    <property type="component" value="Unassembled WGS sequence"/>
</dbReference>
<sequence length="988" mass="113675">MKRIYKSGAAKKAERNKKALLVIQSSPHQKKLSFPTLEQVQRVKIAENSTKNTKPDEMPEHTSMDKNDTKPDEMPEHTSMDKNDTKPDEMPEHTSMDKNETKPDEMPEHSSKDNNDFNENNYTKPDEMPEHTSMDKNDTKPDKMLEDTSMDNYNFNENNAVNTDENSNIMNFIRPSRNDSIAIKNNFFSKHPIQPIMTTKGKLNFKRIYYKELPNGEVVQRKWISYCIETNCLYCSNCMAYGKPVNFGEKESKFISGYKSDIKLQKCLYRDIVRHENSLFHQNSSCTAVRFQLNKDIECIINRDVMAKRSQEVQNRRQVLERLIDIVIFIGRQGIPYRGKHEAANSLKNIEVNHGNFLELVMLISKYDTILNQHVKMSITLSEKAKSKKGRGSLITFMSKTFINNNIIIPIGAAIQGTIVKEIKECIKFSIMIDSTQDVSVMDQLAICVRYIFNGVVQERLLNLVVCHNSSGIGLFNLLKEELKKLGLELNDIVACSFDGAANMKGIYNGLQAHLKSVNPNIVYTHCMGHVLNLVMSECSTDINLAEDLFGLVEQTAVFLSDSHKRMETWTSITSVKHTGHDKLYRLQKIGATRWWSKDKALSSVMDLQLNVVEIDKEVDNAKFTTLFTFLTAVCHGNFNTQSKFIAKSLISNWSRFEIICISNLLLDIYSATTPVSIYLQTKTINYLQAWNMIAALKKEIEKKRNDEYVLNLYKKCQHFCKKINNHFCEEDLINIEEDFPIKRISKKKKLSGEKCNDESRIISPYNKFKYDTFLIIDTIQNSIETRFMKNENLLKDLNWLDPRSFAVFNNTELLPVSALSTICKISGLNHQVILTELKQFSSQYENFIPQIPKYTTDCDSEDKLLLRNEDVSDEDNDEISKSVNCNKCNKCIYCAFLIVRELSCQSNLFSNLFVIYKFALLLPSTQTTCERVFSKLKCIKTKLRSTLHQNHLTPLMLMAIEKNIAIDTQKLIETIAYSSNELKKLLI</sequence>
<comment type="caution">
    <text evidence="4">The sequence shown here is derived from an EMBL/GenBank/DDBJ whole genome shotgun (WGS) entry which is preliminary data.</text>
</comment>
<keyword evidence="5" id="KW-1185">Reference proteome</keyword>
<feature type="domain" description="HAT C-terminal dimerisation" evidence="2">
    <location>
        <begin position="904"/>
        <end position="965"/>
    </location>
</feature>
<dbReference type="Pfam" id="PF14291">
    <property type="entry name" value="DUF4371"/>
    <property type="match status" value="1"/>
</dbReference>
<evidence type="ECO:0008006" key="6">
    <source>
        <dbReference type="Google" id="ProtNLM"/>
    </source>
</evidence>
<dbReference type="Pfam" id="PF05699">
    <property type="entry name" value="Dimer_Tnp_hAT"/>
    <property type="match status" value="1"/>
</dbReference>
<name>A0AAV0X7L3_9HEMI</name>